<keyword evidence="2" id="KW-1185">Reference proteome</keyword>
<dbReference type="Proteomes" id="UP000789759">
    <property type="component" value="Unassembled WGS sequence"/>
</dbReference>
<organism evidence="1 2">
    <name type="scientific">Cetraspora pellucida</name>
    <dbReference type="NCBI Taxonomy" id="1433469"/>
    <lineage>
        <taxon>Eukaryota</taxon>
        <taxon>Fungi</taxon>
        <taxon>Fungi incertae sedis</taxon>
        <taxon>Mucoromycota</taxon>
        <taxon>Glomeromycotina</taxon>
        <taxon>Glomeromycetes</taxon>
        <taxon>Diversisporales</taxon>
        <taxon>Gigasporaceae</taxon>
        <taxon>Cetraspora</taxon>
    </lineage>
</organism>
<gene>
    <name evidence="1" type="ORF">CPELLU_LOCUS9299</name>
</gene>
<feature type="non-terminal residue" evidence="1">
    <location>
        <position position="99"/>
    </location>
</feature>
<accession>A0A9N9H5J2</accession>
<sequence length="99" mass="11903">SESNIELEVLIEYNSTEDFSKTDRKLPKKILKEIHFLTVVAKANATIQYQIIQKKYKTRIHRPDLYNAISRFHYNSELEKNDTRLLLKRLYKKKIKDPH</sequence>
<proteinExistence type="predicted"/>
<reference evidence="1" key="1">
    <citation type="submission" date="2021-06" db="EMBL/GenBank/DDBJ databases">
        <authorList>
            <person name="Kallberg Y."/>
            <person name="Tangrot J."/>
            <person name="Rosling A."/>
        </authorList>
    </citation>
    <scope>NUCLEOTIDE SEQUENCE</scope>
    <source>
        <strain evidence="1">FL966</strain>
    </source>
</reference>
<protein>
    <submittedName>
        <fullName evidence="1">12278_t:CDS:1</fullName>
    </submittedName>
</protein>
<comment type="caution">
    <text evidence="1">The sequence shown here is derived from an EMBL/GenBank/DDBJ whole genome shotgun (WGS) entry which is preliminary data.</text>
</comment>
<name>A0A9N9H5J2_9GLOM</name>
<evidence type="ECO:0000313" key="2">
    <source>
        <dbReference type="Proteomes" id="UP000789759"/>
    </source>
</evidence>
<dbReference type="AlphaFoldDB" id="A0A9N9H5J2"/>
<evidence type="ECO:0000313" key="1">
    <source>
        <dbReference type="EMBL" id="CAG8650363.1"/>
    </source>
</evidence>
<dbReference type="EMBL" id="CAJVQA010007036">
    <property type="protein sequence ID" value="CAG8650363.1"/>
    <property type="molecule type" value="Genomic_DNA"/>
</dbReference>